<dbReference type="GeneID" id="20195606"/>
<dbReference type="InterPro" id="IPR015943">
    <property type="entry name" value="WD40/YVTN_repeat-like_dom_sf"/>
</dbReference>
<reference evidence="7" key="3">
    <citation type="submission" date="2015-06" db="UniProtKB">
        <authorList>
            <consortium name="EnsemblMetazoa"/>
        </authorList>
    </citation>
    <scope>IDENTIFICATION</scope>
</reference>
<dbReference type="PANTHER" id="PTHR22836">
    <property type="entry name" value="WD40 REPEAT PROTEIN"/>
    <property type="match status" value="1"/>
</dbReference>
<organism evidence="7 8">
    <name type="scientific">Helobdella robusta</name>
    <name type="common">Californian leech</name>
    <dbReference type="NCBI Taxonomy" id="6412"/>
    <lineage>
        <taxon>Eukaryota</taxon>
        <taxon>Metazoa</taxon>
        <taxon>Spiralia</taxon>
        <taxon>Lophotrochozoa</taxon>
        <taxon>Annelida</taxon>
        <taxon>Clitellata</taxon>
        <taxon>Hirudinea</taxon>
        <taxon>Rhynchobdellida</taxon>
        <taxon>Glossiphoniidae</taxon>
        <taxon>Helobdella</taxon>
    </lineage>
</organism>
<dbReference type="EMBL" id="AMQM01007501">
    <property type="status" value="NOT_ANNOTATED_CDS"/>
    <property type="molecule type" value="Genomic_DNA"/>
</dbReference>
<comment type="subcellular location">
    <subcellularLocation>
        <location evidence="1">Nucleus</location>
    </subcellularLocation>
</comment>
<dbReference type="PROSITE" id="PS50082">
    <property type="entry name" value="WD_REPEATS_2"/>
    <property type="match status" value="5"/>
</dbReference>
<dbReference type="EnsemblMetazoa" id="HelroT115778">
    <property type="protein sequence ID" value="HelroP115778"/>
    <property type="gene ID" value="HelroG115778"/>
</dbReference>
<dbReference type="FunFam" id="2.130.10.10:FF:002954">
    <property type="entry name" value="Uncharacterized protein"/>
    <property type="match status" value="1"/>
</dbReference>
<dbReference type="KEGG" id="hro:HELRODRAFT_115778"/>
<dbReference type="CTD" id="20195606"/>
<evidence type="ECO:0000256" key="5">
    <source>
        <dbReference type="PROSITE-ProRule" id="PRU00221"/>
    </source>
</evidence>
<keyword evidence="8" id="KW-1185">Reference proteome</keyword>
<dbReference type="STRING" id="6412.T1EGA4"/>
<feature type="repeat" description="WD" evidence="5">
    <location>
        <begin position="420"/>
        <end position="451"/>
    </location>
</feature>
<dbReference type="SMART" id="SM00320">
    <property type="entry name" value="WD40"/>
    <property type="match status" value="7"/>
</dbReference>
<gene>
    <name evidence="7" type="primary">20195606</name>
    <name evidence="6" type="ORF">HELRODRAFT_115778</name>
</gene>
<evidence type="ECO:0000256" key="4">
    <source>
        <dbReference type="ARBA" id="ARBA00023242"/>
    </source>
</evidence>
<keyword evidence="3" id="KW-0677">Repeat</keyword>
<reference evidence="8" key="1">
    <citation type="submission" date="2012-12" db="EMBL/GenBank/DDBJ databases">
        <authorList>
            <person name="Hellsten U."/>
            <person name="Grimwood J."/>
            <person name="Chapman J.A."/>
            <person name="Shapiro H."/>
            <person name="Aerts A."/>
            <person name="Otillar R.P."/>
            <person name="Terry A.Y."/>
            <person name="Boore J.L."/>
            <person name="Simakov O."/>
            <person name="Marletaz F."/>
            <person name="Cho S.-J."/>
            <person name="Edsinger-Gonzales E."/>
            <person name="Havlak P."/>
            <person name="Kuo D.-H."/>
            <person name="Larsson T."/>
            <person name="Lv J."/>
            <person name="Arendt D."/>
            <person name="Savage R."/>
            <person name="Osoegawa K."/>
            <person name="de Jong P."/>
            <person name="Lindberg D.R."/>
            <person name="Seaver E.C."/>
            <person name="Weisblat D.A."/>
            <person name="Putnam N.H."/>
            <person name="Grigoriev I.V."/>
            <person name="Rokhsar D.S."/>
        </authorList>
    </citation>
    <scope>NUCLEOTIDE SEQUENCE</scope>
</reference>
<keyword evidence="4" id="KW-0539">Nucleus</keyword>
<dbReference type="InParanoid" id="T1EGA4"/>
<sequence>MIKMSLVIENQNTEAFYNNAAGGNNMQSSFTSPQQSVINSQELSTTHGNYDPVSINNVNDQLGNQLIVPAPMSTNIIMSSSAGSNQVAVSYDGRRMRSKTNIRKTVDYNPSIVNWLHGRIFQNDHRDRPCIQPDQMYNYLMLPPPAFLDNPINCLCTRSIRMAMNKVKCPIFTVKWTPEGRRLVTGASSGEFTLWHGLTFSFETILQAHECPVRSMVWSRNDQWMITADHGGFIKYWQSNMKYVKMYQIHKEAVRGLSFCPSDQKYASCSDDATVRIWDFLRGEEERILRGHGADVRCIDWHPYMGLLASGSRDAQQPVKLWDPRTGEALVTIHAHKHTVMDLKWNRNGNWLLTASRDHLLKLFDVRNMKEEVQLFRGHKKEATTIAWHPIHESLFASGGSDGAILYWLVDIDKEVGSIENAHETMVWSLDWHPLGHILASGSNDHTTKFWTRNRPGDLMRDRYNLNTLPYGVDENDGLSLL</sequence>
<evidence type="ECO:0000313" key="8">
    <source>
        <dbReference type="Proteomes" id="UP000015101"/>
    </source>
</evidence>
<dbReference type="InterPro" id="IPR045245">
    <property type="entry name" value="Pfs2-like"/>
</dbReference>
<feature type="repeat" description="WD" evidence="5">
    <location>
        <begin position="206"/>
        <end position="238"/>
    </location>
</feature>
<evidence type="ECO:0000313" key="6">
    <source>
        <dbReference type="EMBL" id="ESN93260.1"/>
    </source>
</evidence>
<dbReference type="CDD" id="cd00200">
    <property type="entry name" value="WD40"/>
    <property type="match status" value="1"/>
</dbReference>
<evidence type="ECO:0000256" key="3">
    <source>
        <dbReference type="ARBA" id="ARBA00022737"/>
    </source>
</evidence>
<dbReference type="Pfam" id="PF00400">
    <property type="entry name" value="WD40"/>
    <property type="match status" value="6"/>
</dbReference>
<dbReference type="InterPro" id="IPR001680">
    <property type="entry name" value="WD40_rpt"/>
</dbReference>
<name>T1EGA4_HELRO</name>
<dbReference type="OrthoDB" id="16717at2759"/>
<dbReference type="OMA" id="HHWDVKS"/>
<dbReference type="EMBL" id="KB097628">
    <property type="protein sequence ID" value="ESN93260.1"/>
    <property type="molecule type" value="Genomic_DNA"/>
</dbReference>
<proteinExistence type="predicted"/>
<dbReference type="Proteomes" id="UP000015101">
    <property type="component" value="Unassembled WGS sequence"/>
</dbReference>
<dbReference type="eggNOG" id="KOG0284">
    <property type="taxonomic scope" value="Eukaryota"/>
</dbReference>
<protein>
    <submittedName>
        <fullName evidence="6 7">Uncharacterized protein</fullName>
    </submittedName>
</protein>
<evidence type="ECO:0000256" key="1">
    <source>
        <dbReference type="ARBA" id="ARBA00004123"/>
    </source>
</evidence>
<dbReference type="AlphaFoldDB" id="T1EGA4"/>
<evidence type="ECO:0000256" key="2">
    <source>
        <dbReference type="ARBA" id="ARBA00022574"/>
    </source>
</evidence>
<dbReference type="GO" id="GO:0031124">
    <property type="term" value="P:mRNA 3'-end processing"/>
    <property type="evidence" value="ECO:0007669"/>
    <property type="project" value="InterPro"/>
</dbReference>
<dbReference type="RefSeq" id="XP_009028704.1">
    <property type="nucleotide sequence ID" value="XM_009030456.1"/>
</dbReference>
<dbReference type="PANTHER" id="PTHR22836:SF0">
    <property type="entry name" value="PRE-MRNA 3' END PROCESSING PROTEIN WDR33"/>
    <property type="match status" value="1"/>
</dbReference>
<feature type="repeat" description="WD" evidence="5">
    <location>
        <begin position="247"/>
        <end position="288"/>
    </location>
</feature>
<dbReference type="PROSITE" id="PS50294">
    <property type="entry name" value="WD_REPEATS_REGION"/>
    <property type="match status" value="4"/>
</dbReference>
<dbReference type="GO" id="GO:0005847">
    <property type="term" value="C:mRNA cleavage and polyadenylation specificity factor complex"/>
    <property type="evidence" value="ECO:0000318"/>
    <property type="project" value="GO_Central"/>
</dbReference>
<feature type="repeat" description="WD" evidence="5">
    <location>
        <begin position="333"/>
        <end position="374"/>
    </location>
</feature>
<dbReference type="Gene3D" id="2.130.10.10">
    <property type="entry name" value="YVTN repeat-like/Quinoprotein amine dehydrogenase"/>
    <property type="match status" value="2"/>
</dbReference>
<dbReference type="SUPFAM" id="SSF50978">
    <property type="entry name" value="WD40 repeat-like"/>
    <property type="match status" value="1"/>
</dbReference>
<accession>T1EGA4</accession>
<dbReference type="FunFam" id="2.130.10.10:FF:000237">
    <property type="entry name" value="Flowering time control protein FY"/>
    <property type="match status" value="1"/>
</dbReference>
<feature type="repeat" description="WD" evidence="5">
    <location>
        <begin position="376"/>
        <end position="408"/>
    </location>
</feature>
<dbReference type="HOGENOM" id="CLU_000288_77_0_1"/>
<reference evidence="6 8" key="2">
    <citation type="journal article" date="2013" name="Nature">
        <title>Insights into bilaterian evolution from three spiralian genomes.</title>
        <authorList>
            <person name="Simakov O."/>
            <person name="Marletaz F."/>
            <person name="Cho S.J."/>
            <person name="Edsinger-Gonzales E."/>
            <person name="Havlak P."/>
            <person name="Hellsten U."/>
            <person name="Kuo D.H."/>
            <person name="Larsson T."/>
            <person name="Lv J."/>
            <person name="Arendt D."/>
            <person name="Savage R."/>
            <person name="Osoegawa K."/>
            <person name="de Jong P."/>
            <person name="Grimwood J."/>
            <person name="Chapman J.A."/>
            <person name="Shapiro H."/>
            <person name="Aerts A."/>
            <person name="Otillar R.P."/>
            <person name="Terry A.Y."/>
            <person name="Boore J.L."/>
            <person name="Grigoriev I.V."/>
            <person name="Lindberg D.R."/>
            <person name="Seaver E.C."/>
            <person name="Weisblat D.A."/>
            <person name="Putnam N.H."/>
            <person name="Rokhsar D.S."/>
        </authorList>
    </citation>
    <scope>NUCLEOTIDE SEQUENCE</scope>
</reference>
<keyword evidence="2 5" id="KW-0853">WD repeat</keyword>
<dbReference type="InterPro" id="IPR036322">
    <property type="entry name" value="WD40_repeat_dom_sf"/>
</dbReference>
<evidence type="ECO:0000313" key="7">
    <source>
        <dbReference type="EnsemblMetazoa" id="HelroP115778"/>
    </source>
</evidence>